<organism evidence="2 3">
    <name type="scientific">Brevibacillus choshinensis</name>
    <dbReference type="NCBI Taxonomy" id="54911"/>
    <lineage>
        <taxon>Bacteria</taxon>
        <taxon>Bacillati</taxon>
        <taxon>Bacillota</taxon>
        <taxon>Bacilli</taxon>
        <taxon>Bacillales</taxon>
        <taxon>Paenibacillaceae</taxon>
        <taxon>Brevibacillus</taxon>
    </lineage>
</organism>
<comment type="caution">
    <text evidence="2">The sequence shown here is derived from an EMBL/GenBank/DDBJ whole genome shotgun (WGS) entry which is preliminary data.</text>
</comment>
<evidence type="ECO:0000313" key="3">
    <source>
        <dbReference type="Proteomes" id="UP000051063"/>
    </source>
</evidence>
<feature type="domain" description="BIG2" evidence="1">
    <location>
        <begin position="40"/>
        <end position="120"/>
    </location>
</feature>
<feature type="domain" description="BIG2" evidence="1">
    <location>
        <begin position="123"/>
        <end position="203"/>
    </location>
</feature>
<feature type="domain" description="BIG2" evidence="1">
    <location>
        <begin position="289"/>
        <end position="369"/>
    </location>
</feature>
<dbReference type="SMART" id="SM00635">
    <property type="entry name" value="BID_2"/>
    <property type="match status" value="4"/>
</dbReference>
<proteinExistence type="predicted"/>
<keyword evidence="3" id="KW-1185">Reference proteome</keyword>
<dbReference type="InterPro" id="IPR003343">
    <property type="entry name" value="Big_2"/>
</dbReference>
<evidence type="ECO:0000313" key="2">
    <source>
        <dbReference type="EMBL" id="KQL45309.1"/>
    </source>
</evidence>
<gene>
    <name evidence="2" type="ORF">AN963_26985</name>
</gene>
<accession>A0ABR5N471</accession>
<evidence type="ECO:0000259" key="1">
    <source>
        <dbReference type="SMART" id="SM00635"/>
    </source>
</evidence>
<sequence length="371" mass="38995">MRGWQKAMLAAVVAFGVTLSGAGHLPLYAKAATSTISEKKITKLTFNTKAVKLKKEGTQQLTLTAHYSDKKTEDVTKIAEWSTSDSEIATVEAGLVTAVNAGKAKIKASIAGKSVTIPVEIEVISKLALDQKKLALSIGTTKQVAATATYSDKTTATVTDGAEWATENSEIATVEKGLVTAVGSGKTKITVTYGGKTVTLPVEVDVISKLQLDQKKVYVHPGVAQTLKLTAYLTNGEKVDVTEKAVWTTSDAEVVTIEGGVVTGVGPGKAKLTAKYGGKTVTIPVEAAVMSKLETDVKKVTLKVGETKELKATVTYTDKTKTDVTEKADWTSVNQSIATIEGGKITAVKAGRTTVIATYSGKLVNVQVTVQ</sequence>
<dbReference type="SUPFAM" id="SSF49373">
    <property type="entry name" value="Invasin/intimin cell-adhesion fragments"/>
    <property type="match status" value="4"/>
</dbReference>
<dbReference type="EMBL" id="LJJB01000013">
    <property type="protein sequence ID" value="KQL45309.1"/>
    <property type="molecule type" value="Genomic_DNA"/>
</dbReference>
<protein>
    <recommendedName>
        <fullName evidence="1">BIG2 domain-containing protein</fullName>
    </recommendedName>
</protein>
<dbReference type="Gene3D" id="2.60.40.1080">
    <property type="match status" value="4"/>
</dbReference>
<dbReference type="Pfam" id="PF02368">
    <property type="entry name" value="Big_2"/>
    <property type="match status" value="3"/>
</dbReference>
<dbReference type="InterPro" id="IPR008964">
    <property type="entry name" value="Invasin/intimin_cell_adhesion"/>
</dbReference>
<feature type="domain" description="BIG2" evidence="1">
    <location>
        <begin position="206"/>
        <end position="286"/>
    </location>
</feature>
<name>A0ABR5N471_BRECH</name>
<dbReference type="Proteomes" id="UP000051063">
    <property type="component" value="Unassembled WGS sequence"/>
</dbReference>
<reference evidence="2 3" key="1">
    <citation type="submission" date="2015-09" db="EMBL/GenBank/DDBJ databases">
        <title>Genome sequencing project for genomic taxonomy and phylogenomics of Bacillus-like bacteria.</title>
        <authorList>
            <person name="Liu B."/>
            <person name="Wang J."/>
            <person name="Zhu Y."/>
            <person name="Liu G."/>
            <person name="Chen Q."/>
            <person name="Chen Z."/>
            <person name="Lan J."/>
            <person name="Che J."/>
            <person name="Ge C."/>
            <person name="Shi H."/>
            <person name="Pan Z."/>
            <person name="Liu X."/>
        </authorList>
    </citation>
    <scope>NUCLEOTIDE SEQUENCE [LARGE SCALE GENOMIC DNA]</scope>
    <source>
        <strain evidence="2 3">DSM 8552</strain>
    </source>
</reference>